<dbReference type="AlphaFoldDB" id="A0A1L9RJN9"/>
<dbReference type="GO" id="GO:0032981">
    <property type="term" value="P:mitochondrial respiratory chain complex I assembly"/>
    <property type="evidence" value="ECO:0007669"/>
    <property type="project" value="InterPro"/>
</dbReference>
<dbReference type="VEuPathDB" id="FungiDB:ASPWEDRAFT_40273"/>
<evidence type="ECO:0000313" key="3">
    <source>
        <dbReference type="Proteomes" id="UP000184383"/>
    </source>
</evidence>
<dbReference type="RefSeq" id="XP_040688787.1">
    <property type="nucleotide sequence ID" value="XM_040835283.1"/>
</dbReference>
<accession>A0A1L9RJN9</accession>
<feature type="domain" description="IMS import disulfide relay-system CHCH-CHCH-like Cx9C" evidence="1">
    <location>
        <begin position="14"/>
        <end position="51"/>
    </location>
</feature>
<evidence type="ECO:0000259" key="1">
    <source>
        <dbReference type="Pfam" id="PF16860"/>
    </source>
</evidence>
<dbReference type="InterPro" id="IPR034595">
    <property type="entry name" value="NDUFAF8"/>
</dbReference>
<protein>
    <recommendedName>
        <fullName evidence="1">IMS import disulfide relay-system CHCH-CHCH-like Cx9C domain-containing protein</fullName>
    </recommendedName>
</protein>
<gene>
    <name evidence="2" type="ORF">ASPWEDRAFT_40273</name>
</gene>
<evidence type="ECO:0000313" key="2">
    <source>
        <dbReference type="EMBL" id="OJJ35111.1"/>
    </source>
</evidence>
<dbReference type="Proteomes" id="UP000184383">
    <property type="component" value="Unassembled WGS sequence"/>
</dbReference>
<organism evidence="2 3">
    <name type="scientific">Aspergillus wentii DTO 134E9</name>
    <dbReference type="NCBI Taxonomy" id="1073089"/>
    <lineage>
        <taxon>Eukaryota</taxon>
        <taxon>Fungi</taxon>
        <taxon>Dikarya</taxon>
        <taxon>Ascomycota</taxon>
        <taxon>Pezizomycotina</taxon>
        <taxon>Eurotiomycetes</taxon>
        <taxon>Eurotiomycetidae</taxon>
        <taxon>Eurotiales</taxon>
        <taxon>Aspergillaceae</taxon>
        <taxon>Aspergillus</taxon>
        <taxon>Aspergillus subgen. Cremei</taxon>
    </lineage>
</organism>
<dbReference type="Gene3D" id="1.10.287.2900">
    <property type="match status" value="1"/>
</dbReference>
<keyword evidence="3" id="KW-1185">Reference proteome</keyword>
<reference evidence="3" key="1">
    <citation type="journal article" date="2017" name="Genome Biol.">
        <title>Comparative genomics reveals high biological diversity and specific adaptations in the industrially and medically important fungal genus Aspergillus.</title>
        <authorList>
            <person name="de Vries R.P."/>
            <person name="Riley R."/>
            <person name="Wiebenga A."/>
            <person name="Aguilar-Osorio G."/>
            <person name="Amillis S."/>
            <person name="Uchima C.A."/>
            <person name="Anderluh G."/>
            <person name="Asadollahi M."/>
            <person name="Askin M."/>
            <person name="Barry K."/>
            <person name="Battaglia E."/>
            <person name="Bayram O."/>
            <person name="Benocci T."/>
            <person name="Braus-Stromeyer S.A."/>
            <person name="Caldana C."/>
            <person name="Canovas D."/>
            <person name="Cerqueira G.C."/>
            <person name="Chen F."/>
            <person name="Chen W."/>
            <person name="Choi C."/>
            <person name="Clum A."/>
            <person name="Dos Santos R.A."/>
            <person name="Damasio A.R."/>
            <person name="Diallinas G."/>
            <person name="Emri T."/>
            <person name="Fekete E."/>
            <person name="Flipphi M."/>
            <person name="Freyberg S."/>
            <person name="Gallo A."/>
            <person name="Gournas C."/>
            <person name="Habgood R."/>
            <person name="Hainaut M."/>
            <person name="Harispe M.L."/>
            <person name="Henrissat B."/>
            <person name="Hilden K.S."/>
            <person name="Hope R."/>
            <person name="Hossain A."/>
            <person name="Karabika E."/>
            <person name="Karaffa L."/>
            <person name="Karanyi Z."/>
            <person name="Krasevec N."/>
            <person name="Kuo A."/>
            <person name="Kusch H."/>
            <person name="LaButti K."/>
            <person name="Lagendijk E.L."/>
            <person name="Lapidus A."/>
            <person name="Levasseur A."/>
            <person name="Lindquist E."/>
            <person name="Lipzen A."/>
            <person name="Logrieco A.F."/>
            <person name="MacCabe A."/>
            <person name="Maekelae M.R."/>
            <person name="Malavazi I."/>
            <person name="Melin P."/>
            <person name="Meyer V."/>
            <person name="Mielnichuk N."/>
            <person name="Miskei M."/>
            <person name="Molnar A.P."/>
            <person name="Mule G."/>
            <person name="Ngan C.Y."/>
            <person name="Orejas M."/>
            <person name="Orosz E."/>
            <person name="Ouedraogo J.P."/>
            <person name="Overkamp K.M."/>
            <person name="Park H.-S."/>
            <person name="Perrone G."/>
            <person name="Piumi F."/>
            <person name="Punt P.J."/>
            <person name="Ram A.F."/>
            <person name="Ramon A."/>
            <person name="Rauscher S."/>
            <person name="Record E."/>
            <person name="Riano-Pachon D.M."/>
            <person name="Robert V."/>
            <person name="Roehrig J."/>
            <person name="Ruller R."/>
            <person name="Salamov A."/>
            <person name="Salih N.S."/>
            <person name="Samson R.A."/>
            <person name="Sandor E."/>
            <person name="Sanguinetti M."/>
            <person name="Schuetze T."/>
            <person name="Sepcic K."/>
            <person name="Shelest E."/>
            <person name="Sherlock G."/>
            <person name="Sophianopoulou V."/>
            <person name="Squina F.M."/>
            <person name="Sun H."/>
            <person name="Susca A."/>
            <person name="Todd R.B."/>
            <person name="Tsang A."/>
            <person name="Unkles S.E."/>
            <person name="van de Wiele N."/>
            <person name="van Rossen-Uffink D."/>
            <person name="Oliveira J.V."/>
            <person name="Vesth T.C."/>
            <person name="Visser J."/>
            <person name="Yu J.-H."/>
            <person name="Zhou M."/>
            <person name="Andersen M.R."/>
            <person name="Archer D.B."/>
            <person name="Baker S.E."/>
            <person name="Benoit I."/>
            <person name="Brakhage A.A."/>
            <person name="Braus G.H."/>
            <person name="Fischer R."/>
            <person name="Frisvad J.C."/>
            <person name="Goldman G.H."/>
            <person name="Houbraken J."/>
            <person name="Oakley B."/>
            <person name="Pocsi I."/>
            <person name="Scazzocchio C."/>
            <person name="Seiboth B."/>
            <person name="vanKuyk P.A."/>
            <person name="Wortman J."/>
            <person name="Dyer P.S."/>
            <person name="Grigoriev I.V."/>
        </authorList>
    </citation>
    <scope>NUCLEOTIDE SEQUENCE [LARGE SCALE GENOMIC DNA]</scope>
    <source>
        <strain evidence="3">DTO 134E9</strain>
    </source>
</reference>
<sequence>MSSKARPIEKFAKTTAKCPAELATYGRCIAADYNGVHKDKCAQEFMQLKNCFLAASKKG</sequence>
<dbReference type="EMBL" id="KV878212">
    <property type="protein sequence ID" value="OJJ35111.1"/>
    <property type="molecule type" value="Genomic_DNA"/>
</dbReference>
<dbReference type="InterPro" id="IPR031731">
    <property type="entry name" value="CX9C"/>
</dbReference>
<dbReference type="GO" id="GO:0005739">
    <property type="term" value="C:mitochondrion"/>
    <property type="evidence" value="ECO:0007669"/>
    <property type="project" value="InterPro"/>
</dbReference>
<dbReference type="PANTHER" id="PTHR34561:SF1">
    <property type="entry name" value="NADH DEHYDROGENASE [UBIQUINONE] 1 ALPHA SUBCOMPLEX ASSEMBLY FACTOR 8"/>
    <property type="match status" value="1"/>
</dbReference>
<name>A0A1L9RJN9_ASPWE</name>
<dbReference type="GeneID" id="63751131"/>
<dbReference type="PANTHER" id="PTHR34561">
    <property type="entry name" value="NADH DEHYDROGENASE [UBIQUINONE] 1 ALPHA SUBCOMPLEX ASSEMBLY FACTOR 8"/>
    <property type="match status" value="1"/>
</dbReference>
<proteinExistence type="predicted"/>
<dbReference type="OrthoDB" id="3821113at2759"/>
<dbReference type="Pfam" id="PF16860">
    <property type="entry name" value="CX9C"/>
    <property type="match status" value="1"/>
</dbReference>